<name>A0A8S0ZUD2_ARCPL</name>
<evidence type="ECO:0000313" key="1">
    <source>
        <dbReference type="EMBL" id="CAB3235886.1"/>
    </source>
</evidence>
<comment type="caution">
    <text evidence="1">The sequence shown here is derived from an EMBL/GenBank/DDBJ whole genome shotgun (WGS) entry which is preliminary data.</text>
</comment>
<sequence length="485" mass="56295">MSPFKRSALSAKLKTDSALSVHRSLADSVMEDNDVEPTHLPTLGTLRQIKYQTKKASFYDPNPTISLWLMAQTPPYNDLIRHISLHPYFVIYYWLSAQELYYKKYIAKHRVIMSLDATGSILKEFGPHRNMKITKHLFLYVCVVQTFDGKSSLPILQMISESQTMDTIAKWLKNWSEKNTPPNELVCDDSSALIGAAVKAFTKHTTTKEYLEESFQLLNIPNCKSPHCYIRLDTNHFSKILNNLGCFKNIDPRVKFFYVTCLKNIKQCQDYEVIKQTVKDMVTLCLSKYIGSVHGNVLRSDEARMRLKNLSVFKKKDSIEKINININNDSSDYKRTSVFQNINTELENEHPEIHINKGDIRVKWLIDHISTENLINELEEENLKNIENFYYMPSLVETLLRYISQVPLWSNCMMNIYDSQIDAPTSSNVENYFKSIKRFLLNLTTKSHRLRIDDFILQHHSFLSGETKLAMSYLQSDPKTKPKSI</sequence>
<accession>A0A8S0ZUD2</accession>
<keyword evidence="2" id="KW-1185">Reference proteome</keyword>
<protein>
    <recommendedName>
        <fullName evidence="3">Transposase</fullName>
    </recommendedName>
</protein>
<dbReference type="AlphaFoldDB" id="A0A8S0ZUD2"/>
<dbReference type="OrthoDB" id="10055366at2759"/>
<evidence type="ECO:0000313" key="2">
    <source>
        <dbReference type="Proteomes" id="UP000494106"/>
    </source>
</evidence>
<gene>
    <name evidence="1" type="ORF">APLA_LOCUS6338</name>
</gene>
<dbReference type="Proteomes" id="UP000494106">
    <property type="component" value="Unassembled WGS sequence"/>
</dbReference>
<dbReference type="EMBL" id="CADEBC010000485">
    <property type="protein sequence ID" value="CAB3235886.1"/>
    <property type="molecule type" value="Genomic_DNA"/>
</dbReference>
<proteinExistence type="predicted"/>
<organism evidence="1 2">
    <name type="scientific">Arctia plantaginis</name>
    <name type="common">Wood tiger moth</name>
    <name type="synonym">Phalaena plantaginis</name>
    <dbReference type="NCBI Taxonomy" id="874455"/>
    <lineage>
        <taxon>Eukaryota</taxon>
        <taxon>Metazoa</taxon>
        <taxon>Ecdysozoa</taxon>
        <taxon>Arthropoda</taxon>
        <taxon>Hexapoda</taxon>
        <taxon>Insecta</taxon>
        <taxon>Pterygota</taxon>
        <taxon>Neoptera</taxon>
        <taxon>Endopterygota</taxon>
        <taxon>Lepidoptera</taxon>
        <taxon>Glossata</taxon>
        <taxon>Ditrysia</taxon>
        <taxon>Noctuoidea</taxon>
        <taxon>Erebidae</taxon>
        <taxon>Arctiinae</taxon>
        <taxon>Arctia</taxon>
    </lineage>
</organism>
<reference evidence="1 2" key="1">
    <citation type="submission" date="2020-04" db="EMBL/GenBank/DDBJ databases">
        <authorList>
            <person name="Wallbank WR R."/>
            <person name="Pardo Diaz C."/>
            <person name="Kozak K."/>
            <person name="Martin S."/>
            <person name="Jiggins C."/>
            <person name="Moest M."/>
            <person name="Warren A I."/>
            <person name="Byers J.R.P. K."/>
            <person name="Montejo-Kovacevich G."/>
            <person name="Yen C E."/>
        </authorList>
    </citation>
    <scope>NUCLEOTIDE SEQUENCE [LARGE SCALE GENOMIC DNA]</scope>
</reference>
<evidence type="ECO:0008006" key="3">
    <source>
        <dbReference type="Google" id="ProtNLM"/>
    </source>
</evidence>